<feature type="coiled-coil region" evidence="1">
    <location>
        <begin position="190"/>
        <end position="231"/>
    </location>
</feature>
<proteinExistence type="predicted"/>
<gene>
    <name evidence="2" type="ORF">HHI36_022424</name>
</gene>
<name>A0ABD2N107_9CUCU</name>
<dbReference type="AlphaFoldDB" id="A0ABD2N107"/>
<sequence>MLLTNQKELFEEMDNNMKLLQETNRSLTRQLASVGEKLKRKENQIIENVSFIRELKQKFREDTEKVNKVFLFGLRQCESLLTEKVLEVSSKLMKVICDINIVKSENHLKSESSARLLHSMESLRIENIENVSVINKLKMDCANYEKVNRDLEAEVFRLNQKDTENNRRVLELQGKLEEYRKDLENSALVLARKSEHYNELKQDLEQANQVIRNYNKHYDLKAQEVEELSEAIRSKDLLIKDQIFENNQLFKEYHEYKVQFNIEEREKIMMELSAARSKIETLEKEKREMVKLNGLLTKKISSTTMFPDTKI</sequence>
<protein>
    <submittedName>
        <fullName evidence="2">Uncharacterized protein</fullName>
    </submittedName>
</protein>
<dbReference type="Proteomes" id="UP001516400">
    <property type="component" value="Unassembled WGS sequence"/>
</dbReference>
<accession>A0ABD2N107</accession>
<feature type="coiled-coil region" evidence="1">
    <location>
        <begin position="265"/>
        <end position="292"/>
    </location>
</feature>
<dbReference type="EMBL" id="JABFTP020000042">
    <property type="protein sequence ID" value="KAL3271954.1"/>
    <property type="molecule type" value="Genomic_DNA"/>
</dbReference>
<keyword evidence="3" id="KW-1185">Reference proteome</keyword>
<keyword evidence="1" id="KW-0175">Coiled coil</keyword>
<feature type="coiled-coil region" evidence="1">
    <location>
        <begin position="3"/>
        <end position="44"/>
    </location>
</feature>
<reference evidence="2 3" key="1">
    <citation type="journal article" date="2021" name="BMC Biol.">
        <title>Horizontally acquired antibacterial genes associated with adaptive radiation of ladybird beetles.</title>
        <authorList>
            <person name="Li H.S."/>
            <person name="Tang X.F."/>
            <person name="Huang Y.H."/>
            <person name="Xu Z.Y."/>
            <person name="Chen M.L."/>
            <person name="Du X.Y."/>
            <person name="Qiu B.Y."/>
            <person name="Chen P.T."/>
            <person name="Zhang W."/>
            <person name="Slipinski A."/>
            <person name="Escalona H.E."/>
            <person name="Waterhouse R.M."/>
            <person name="Zwick A."/>
            <person name="Pang H."/>
        </authorList>
    </citation>
    <scope>NUCLEOTIDE SEQUENCE [LARGE SCALE GENOMIC DNA]</scope>
    <source>
        <strain evidence="2">SYSU2018</strain>
    </source>
</reference>
<evidence type="ECO:0000313" key="2">
    <source>
        <dbReference type="EMBL" id="KAL3271954.1"/>
    </source>
</evidence>
<evidence type="ECO:0000256" key="1">
    <source>
        <dbReference type="SAM" id="Coils"/>
    </source>
</evidence>
<evidence type="ECO:0000313" key="3">
    <source>
        <dbReference type="Proteomes" id="UP001516400"/>
    </source>
</evidence>
<feature type="coiled-coil region" evidence="1">
    <location>
        <begin position="134"/>
        <end position="161"/>
    </location>
</feature>
<comment type="caution">
    <text evidence="2">The sequence shown here is derived from an EMBL/GenBank/DDBJ whole genome shotgun (WGS) entry which is preliminary data.</text>
</comment>
<organism evidence="2 3">
    <name type="scientific">Cryptolaemus montrouzieri</name>
    <dbReference type="NCBI Taxonomy" id="559131"/>
    <lineage>
        <taxon>Eukaryota</taxon>
        <taxon>Metazoa</taxon>
        <taxon>Ecdysozoa</taxon>
        <taxon>Arthropoda</taxon>
        <taxon>Hexapoda</taxon>
        <taxon>Insecta</taxon>
        <taxon>Pterygota</taxon>
        <taxon>Neoptera</taxon>
        <taxon>Endopterygota</taxon>
        <taxon>Coleoptera</taxon>
        <taxon>Polyphaga</taxon>
        <taxon>Cucujiformia</taxon>
        <taxon>Coccinelloidea</taxon>
        <taxon>Coccinellidae</taxon>
        <taxon>Scymninae</taxon>
        <taxon>Scymnini</taxon>
        <taxon>Cryptolaemus</taxon>
    </lineage>
</organism>